<sequence length="192" mass="21555">MKCYLFILMLLLVVVATTSWKNVTSRRKPSESSSSVFSTTKNTGKSKNVTMHTPVLKSGTVTSTFRGKSLTSENTVLNKKHRITASSPKKRICENNSLDRIFVTGKKSENSTAEKSVLGKRNIAVTKENDTKTHTTTVEARNITTARIEYKLLKKPHNLFIGRCYPNKYPVLHQENVIVTNDEKSHVTAKIK</sequence>
<accession>A0A653BPZ1</accession>
<proteinExistence type="predicted"/>
<reference evidence="3 4" key="1">
    <citation type="submission" date="2019-01" db="EMBL/GenBank/DDBJ databases">
        <authorList>
            <person name="Sayadi A."/>
        </authorList>
    </citation>
    <scope>NUCLEOTIDE SEQUENCE [LARGE SCALE GENOMIC DNA]</scope>
</reference>
<name>A0A653BPZ1_CALMS</name>
<dbReference type="Proteomes" id="UP000410492">
    <property type="component" value="Unassembled WGS sequence"/>
</dbReference>
<dbReference type="AlphaFoldDB" id="A0A653BPZ1"/>
<feature type="region of interest" description="Disordered" evidence="1">
    <location>
        <begin position="23"/>
        <end position="50"/>
    </location>
</feature>
<keyword evidence="2" id="KW-0732">Signal</keyword>
<feature type="chain" id="PRO_5024789532" evidence="2">
    <location>
        <begin position="20"/>
        <end position="192"/>
    </location>
</feature>
<evidence type="ECO:0000256" key="1">
    <source>
        <dbReference type="SAM" id="MobiDB-lite"/>
    </source>
</evidence>
<keyword evidence="4" id="KW-1185">Reference proteome</keyword>
<feature type="compositionally biased region" description="Low complexity" evidence="1">
    <location>
        <begin position="31"/>
        <end position="43"/>
    </location>
</feature>
<evidence type="ECO:0000256" key="2">
    <source>
        <dbReference type="SAM" id="SignalP"/>
    </source>
</evidence>
<protein>
    <submittedName>
        <fullName evidence="3">Uncharacterized protein</fullName>
    </submittedName>
</protein>
<feature type="signal peptide" evidence="2">
    <location>
        <begin position="1"/>
        <end position="19"/>
    </location>
</feature>
<dbReference type="EMBL" id="CAACVG010003618">
    <property type="protein sequence ID" value="VEN37652.1"/>
    <property type="molecule type" value="Genomic_DNA"/>
</dbReference>
<feature type="non-terminal residue" evidence="3">
    <location>
        <position position="192"/>
    </location>
</feature>
<organism evidence="3 4">
    <name type="scientific">Callosobruchus maculatus</name>
    <name type="common">Southern cowpea weevil</name>
    <name type="synonym">Pulse bruchid</name>
    <dbReference type="NCBI Taxonomy" id="64391"/>
    <lineage>
        <taxon>Eukaryota</taxon>
        <taxon>Metazoa</taxon>
        <taxon>Ecdysozoa</taxon>
        <taxon>Arthropoda</taxon>
        <taxon>Hexapoda</taxon>
        <taxon>Insecta</taxon>
        <taxon>Pterygota</taxon>
        <taxon>Neoptera</taxon>
        <taxon>Endopterygota</taxon>
        <taxon>Coleoptera</taxon>
        <taxon>Polyphaga</taxon>
        <taxon>Cucujiformia</taxon>
        <taxon>Chrysomeloidea</taxon>
        <taxon>Chrysomelidae</taxon>
        <taxon>Bruchinae</taxon>
        <taxon>Bruchini</taxon>
        <taxon>Callosobruchus</taxon>
    </lineage>
</organism>
<dbReference type="OrthoDB" id="8192785at2759"/>
<evidence type="ECO:0000313" key="3">
    <source>
        <dbReference type="EMBL" id="VEN37652.1"/>
    </source>
</evidence>
<gene>
    <name evidence="3" type="ORF">CALMAC_LOCUS2835</name>
</gene>
<evidence type="ECO:0000313" key="4">
    <source>
        <dbReference type="Proteomes" id="UP000410492"/>
    </source>
</evidence>